<accession>A0ABP5Z1Y0</accession>
<dbReference type="RefSeq" id="WP_344400781.1">
    <property type="nucleotide sequence ID" value="NZ_BAAASG010000007.1"/>
</dbReference>
<evidence type="ECO:0000313" key="2">
    <source>
        <dbReference type="Proteomes" id="UP001501777"/>
    </source>
</evidence>
<comment type="caution">
    <text evidence="1">The sequence shown here is derived from an EMBL/GenBank/DDBJ whole genome shotgun (WGS) entry which is preliminary data.</text>
</comment>
<name>A0ABP5Z1Y0_STRLO</name>
<dbReference type="Proteomes" id="UP001501777">
    <property type="component" value="Unassembled WGS sequence"/>
</dbReference>
<proteinExistence type="predicted"/>
<dbReference type="EMBL" id="BAAASG010000007">
    <property type="protein sequence ID" value="GAA2489724.1"/>
    <property type="molecule type" value="Genomic_DNA"/>
</dbReference>
<keyword evidence="2" id="KW-1185">Reference proteome</keyword>
<evidence type="ECO:0000313" key="1">
    <source>
        <dbReference type="EMBL" id="GAA2489724.1"/>
    </source>
</evidence>
<reference evidence="2" key="1">
    <citation type="journal article" date="2019" name="Int. J. Syst. Evol. Microbiol.">
        <title>The Global Catalogue of Microorganisms (GCM) 10K type strain sequencing project: providing services to taxonomists for standard genome sequencing and annotation.</title>
        <authorList>
            <consortium name="The Broad Institute Genomics Platform"/>
            <consortium name="The Broad Institute Genome Sequencing Center for Infectious Disease"/>
            <person name="Wu L."/>
            <person name="Ma J."/>
        </authorList>
    </citation>
    <scope>NUCLEOTIDE SEQUENCE [LARGE SCALE GENOMIC DNA]</scope>
    <source>
        <strain evidence="2">JCM 4395</strain>
    </source>
</reference>
<sequence length="75" mass="8046">MIRLFRCLGARPAHRVDADLTARMFSADGCTCLAVNTHTIATMTRGDDLPVGYASAMRGLTPVLNVNPVKGSPWS</sequence>
<gene>
    <name evidence="1" type="ORF">GCM10010276_30850</name>
</gene>
<organism evidence="1 2">
    <name type="scientific">Streptomyces longisporus</name>
    <dbReference type="NCBI Taxonomy" id="1948"/>
    <lineage>
        <taxon>Bacteria</taxon>
        <taxon>Bacillati</taxon>
        <taxon>Actinomycetota</taxon>
        <taxon>Actinomycetes</taxon>
        <taxon>Kitasatosporales</taxon>
        <taxon>Streptomycetaceae</taxon>
        <taxon>Streptomyces</taxon>
    </lineage>
</organism>
<protein>
    <submittedName>
        <fullName evidence="1">Uncharacterized protein</fullName>
    </submittedName>
</protein>